<evidence type="ECO:0000313" key="2">
    <source>
        <dbReference type="EMBL" id="QQV79102.1"/>
    </source>
</evidence>
<sequence length="233" mass="23617">MPYAPLVLDKDGNLFGTASTGGTNGRGTIFKVAAGTNAVSTVANFTNTTGYTPNGGLLLDDAGNLYGTTVNGGRGSGNVFRIDAGTSTITSIAEFGFGNPNPANPYSGLIMDAVGNLFGTTFSGGTSNNGTIFRIDAGTNAIVTLASFSGQPEGRGPYNAEGLVADAKGNLYGTTWRGGSINRGTVFRLSDAGFVTAAAAVPEPASWAMMMIGFGLLGGNLRRRRHSGIAVAA</sequence>
<dbReference type="NCBIfam" id="TIGR02595">
    <property type="entry name" value="PEP_CTERM"/>
    <property type="match status" value="1"/>
</dbReference>
<gene>
    <name evidence="2" type="ORF">H5J25_15375</name>
</gene>
<dbReference type="AlphaFoldDB" id="A0A974NYI2"/>
<proteinExistence type="predicted"/>
<dbReference type="InterPro" id="IPR013424">
    <property type="entry name" value="Ice-binding_C"/>
</dbReference>
<dbReference type="InterPro" id="IPR011042">
    <property type="entry name" value="6-blade_b-propeller_TolB-like"/>
</dbReference>
<evidence type="ECO:0000313" key="3">
    <source>
        <dbReference type="Proteomes" id="UP000595894"/>
    </source>
</evidence>
<dbReference type="EMBL" id="CP061035">
    <property type="protein sequence ID" value="QQV79102.1"/>
    <property type="molecule type" value="Genomic_DNA"/>
</dbReference>
<dbReference type="InterPro" id="IPR022519">
    <property type="entry name" value="Gloeo/Verruco_rpt"/>
</dbReference>
<name>A0A974NYI2_9SPHN</name>
<dbReference type="Proteomes" id="UP000595894">
    <property type="component" value="Chromosome"/>
</dbReference>
<dbReference type="Pfam" id="PF07589">
    <property type="entry name" value="PEP-CTERM"/>
    <property type="match status" value="1"/>
</dbReference>
<protein>
    <submittedName>
        <fullName evidence="2">PEPxxWA-CTERM sorting domain-containing protein</fullName>
    </submittedName>
</protein>
<dbReference type="NCBIfam" id="NF035944">
    <property type="entry name" value="PEPxxWA-CTERM"/>
    <property type="match status" value="1"/>
</dbReference>
<accession>A0A974NYI2</accession>
<feature type="domain" description="Ice-binding protein C-terminal" evidence="1">
    <location>
        <begin position="200"/>
        <end position="224"/>
    </location>
</feature>
<dbReference type="KEGG" id="sari:H5J25_15375"/>
<keyword evidence="3" id="KW-1185">Reference proteome</keyword>
<dbReference type="Gene3D" id="2.120.10.30">
    <property type="entry name" value="TolB, C-terminal domain"/>
    <property type="match status" value="2"/>
</dbReference>
<dbReference type="NCBIfam" id="TIGR03803">
    <property type="entry name" value="Gloeo_Verruco"/>
    <property type="match status" value="4"/>
</dbReference>
<dbReference type="SUPFAM" id="SSF63829">
    <property type="entry name" value="Calcium-dependent phosphotriesterase"/>
    <property type="match status" value="1"/>
</dbReference>
<reference evidence="3" key="1">
    <citation type="submission" date="2020-09" db="EMBL/GenBank/DDBJ databases">
        <title>Sphingomonas sp., a new species isolated from pork steak.</title>
        <authorList>
            <person name="Heidler von Heilborn D."/>
        </authorList>
    </citation>
    <scope>NUCLEOTIDE SEQUENCE [LARGE SCALE GENOMIC DNA]</scope>
</reference>
<evidence type="ECO:0000259" key="1">
    <source>
        <dbReference type="Pfam" id="PF07589"/>
    </source>
</evidence>
<organism evidence="2 3">
    <name type="scientific">Sphingomonas aliaeris</name>
    <dbReference type="NCBI Taxonomy" id="2759526"/>
    <lineage>
        <taxon>Bacteria</taxon>
        <taxon>Pseudomonadati</taxon>
        <taxon>Pseudomonadota</taxon>
        <taxon>Alphaproteobacteria</taxon>
        <taxon>Sphingomonadales</taxon>
        <taxon>Sphingomonadaceae</taxon>
        <taxon>Sphingomonas</taxon>
    </lineage>
</organism>